<dbReference type="Proteomes" id="UP000002191">
    <property type="component" value="Chromosome"/>
</dbReference>
<dbReference type="SUPFAM" id="SSF53756">
    <property type="entry name" value="UDP-Glycosyltransferase/glycogen phosphorylase"/>
    <property type="match status" value="1"/>
</dbReference>
<evidence type="ECO:0000313" key="5">
    <source>
        <dbReference type="EMBL" id="ADU61728.1"/>
    </source>
</evidence>
<evidence type="ECO:0000256" key="2">
    <source>
        <dbReference type="ARBA" id="ARBA00022679"/>
    </source>
</evidence>
<keyword evidence="6" id="KW-1185">Reference proteome</keyword>
<dbReference type="CDD" id="cd03820">
    <property type="entry name" value="GT4_AmsD-like"/>
    <property type="match status" value="1"/>
</dbReference>
<accession>E6VZL4</accession>
<evidence type="ECO:0000259" key="4">
    <source>
        <dbReference type="Pfam" id="PF13579"/>
    </source>
</evidence>
<dbReference type="PANTHER" id="PTHR12526">
    <property type="entry name" value="GLYCOSYLTRANSFERASE"/>
    <property type="match status" value="1"/>
</dbReference>
<dbReference type="RefSeq" id="WP_013513659.1">
    <property type="nucleotide sequence ID" value="NC_014844.1"/>
</dbReference>
<reference evidence="6" key="1">
    <citation type="submission" date="2010-12" db="EMBL/GenBank/DDBJ databases">
        <title>Complete sequence of Desulfovibrio aespoeensis Aspo-2.</title>
        <authorList>
            <consortium name="US DOE Joint Genome Institute"/>
            <person name="Lucas S."/>
            <person name="Copeland A."/>
            <person name="Lapidus A."/>
            <person name="Cheng J.-F."/>
            <person name="Goodwin L."/>
            <person name="Pitluck S."/>
            <person name="Chertkov O."/>
            <person name="Misra M."/>
            <person name="Detter J.C."/>
            <person name="Han C."/>
            <person name="Tapia R."/>
            <person name="Land M."/>
            <person name="Hauser L."/>
            <person name="Kyrpides N."/>
            <person name="Ivanova N."/>
            <person name="Ovchinnikova G."/>
            <person name="Pedersen K."/>
            <person name="Jagevall S."/>
            <person name="Hazen T."/>
            <person name="Woyke T."/>
        </authorList>
    </citation>
    <scope>NUCLEOTIDE SEQUENCE [LARGE SCALE GENOMIC DNA]</scope>
    <source>
        <strain evidence="6">ATCC 700646 / DSM 10631 / Aspo-2</strain>
    </source>
</reference>
<reference evidence="5 6" key="2">
    <citation type="journal article" date="2014" name="Genome Announc.">
        <title>Complete Genome Sequence of the Subsurface, Mesophilic Sulfate-Reducing Bacterium Desulfovibrio aespoeensis Aspo-2.</title>
        <authorList>
            <person name="Pedersen K."/>
            <person name="Bengtsson A."/>
            <person name="Edlund J."/>
            <person name="Rabe L."/>
            <person name="Hazen T."/>
            <person name="Chakraborty R."/>
            <person name="Goodwin L."/>
            <person name="Shapiro N."/>
        </authorList>
    </citation>
    <scope>NUCLEOTIDE SEQUENCE [LARGE SCALE GENOMIC DNA]</scope>
    <source>
        <strain evidence="6">ATCC 700646 / DSM 10631 / Aspo-2</strain>
    </source>
</reference>
<dbReference type="InterPro" id="IPR028098">
    <property type="entry name" value="Glyco_trans_4-like_N"/>
</dbReference>
<dbReference type="eggNOG" id="COG0438">
    <property type="taxonomic scope" value="Bacteria"/>
</dbReference>
<evidence type="ECO:0000259" key="3">
    <source>
        <dbReference type="Pfam" id="PF00534"/>
    </source>
</evidence>
<feature type="domain" description="Glycosyl transferase family 1" evidence="3">
    <location>
        <begin position="188"/>
        <end position="342"/>
    </location>
</feature>
<gene>
    <name evidence="5" type="ordered locus">Daes_0711</name>
</gene>
<sequence>MRITLVLENIRGGGAPFSAVNWANAWQRRGHQVSIVVVHPNEGQGADFALGEGVTLTRIDVQDRAVSSRFGALRRLWNCLSLLRGTIRATKPEVVLSFAAPINVRMLMACIGLPFHRIVMEQTHPGMESHGKFWEKWRKRLYPRASALVNLTRDAHDWCQERFPVARTAVIPNPVLPPATTGQPKRRGRLVVAAGRLVEQKRFDLLIAAFAMVAEESPDWNLVIYGEGADREWLESLVAGHGLAGRISLPGWAGDLSAKMAEGEFFVLSSGYEGFGNVICEAMAVGRPVVSFNCPSGPGDIIRHEVDGLLVPPLDTEGLAAGMARLMRDEALCARLGARAPEVLERFSLERTLEMWDALFERVMGEGRSR</sequence>
<dbReference type="STRING" id="643562.Daes_0711"/>
<dbReference type="HOGENOM" id="CLU_009583_0_0_7"/>
<proteinExistence type="predicted"/>
<dbReference type="Pfam" id="PF13579">
    <property type="entry name" value="Glyco_trans_4_4"/>
    <property type="match status" value="1"/>
</dbReference>
<protein>
    <submittedName>
        <fullName evidence="5">Glycosyl transferase group 1</fullName>
    </submittedName>
</protein>
<name>E6VZL4_PSEA9</name>
<evidence type="ECO:0000256" key="1">
    <source>
        <dbReference type="ARBA" id="ARBA00022676"/>
    </source>
</evidence>
<dbReference type="OrthoDB" id="9775208at2"/>
<dbReference type="InterPro" id="IPR001296">
    <property type="entry name" value="Glyco_trans_1"/>
</dbReference>
<keyword evidence="2 5" id="KW-0808">Transferase</keyword>
<dbReference type="AlphaFoldDB" id="E6VZL4"/>
<keyword evidence="1" id="KW-0328">Glycosyltransferase</keyword>
<evidence type="ECO:0000313" key="6">
    <source>
        <dbReference type="Proteomes" id="UP000002191"/>
    </source>
</evidence>
<dbReference type="KEGG" id="das:Daes_0711"/>
<dbReference type="Pfam" id="PF00534">
    <property type="entry name" value="Glycos_transf_1"/>
    <property type="match status" value="1"/>
</dbReference>
<dbReference type="EMBL" id="CP002431">
    <property type="protein sequence ID" value="ADU61728.1"/>
    <property type="molecule type" value="Genomic_DNA"/>
</dbReference>
<organism evidence="5 6">
    <name type="scientific">Pseudodesulfovibrio aespoeensis (strain ATCC 700646 / DSM 10631 / Aspo-2)</name>
    <name type="common">Desulfovibrio aespoeensis</name>
    <dbReference type="NCBI Taxonomy" id="643562"/>
    <lineage>
        <taxon>Bacteria</taxon>
        <taxon>Pseudomonadati</taxon>
        <taxon>Thermodesulfobacteriota</taxon>
        <taxon>Desulfovibrionia</taxon>
        <taxon>Desulfovibrionales</taxon>
        <taxon>Desulfovibrionaceae</taxon>
    </lineage>
</organism>
<dbReference type="PANTHER" id="PTHR12526:SF510">
    <property type="entry name" value="D-INOSITOL 3-PHOSPHATE GLYCOSYLTRANSFERASE"/>
    <property type="match status" value="1"/>
</dbReference>
<feature type="domain" description="Glycosyltransferase subfamily 4-like N-terminal" evidence="4">
    <location>
        <begin position="13"/>
        <end position="173"/>
    </location>
</feature>
<dbReference type="Gene3D" id="3.40.50.2000">
    <property type="entry name" value="Glycogen Phosphorylase B"/>
    <property type="match status" value="2"/>
</dbReference>
<dbReference type="GO" id="GO:0016757">
    <property type="term" value="F:glycosyltransferase activity"/>
    <property type="evidence" value="ECO:0007669"/>
    <property type="project" value="UniProtKB-KW"/>
</dbReference>